<feature type="transmembrane region" description="Helical" evidence="1">
    <location>
        <begin position="56"/>
        <end position="74"/>
    </location>
</feature>
<dbReference type="Proteomes" id="UP000199671">
    <property type="component" value="Unassembled WGS sequence"/>
</dbReference>
<feature type="transmembrane region" description="Helical" evidence="1">
    <location>
        <begin position="207"/>
        <end position="227"/>
    </location>
</feature>
<organism evidence="2 3">
    <name type="scientific">Actinomyces ruminicola</name>
    <dbReference type="NCBI Taxonomy" id="332524"/>
    <lineage>
        <taxon>Bacteria</taxon>
        <taxon>Bacillati</taxon>
        <taxon>Actinomycetota</taxon>
        <taxon>Actinomycetes</taxon>
        <taxon>Actinomycetales</taxon>
        <taxon>Actinomycetaceae</taxon>
        <taxon>Actinomyces</taxon>
    </lineage>
</organism>
<dbReference type="OrthoDB" id="4715924at2"/>
<reference evidence="2 3" key="1">
    <citation type="submission" date="2016-10" db="EMBL/GenBank/DDBJ databases">
        <authorList>
            <person name="de Groot N.N."/>
        </authorList>
    </citation>
    <scope>NUCLEOTIDE SEQUENCE [LARGE SCALE GENOMIC DNA]</scope>
    <source>
        <strain evidence="2 3">KPR-7B</strain>
    </source>
</reference>
<feature type="transmembrane region" description="Helical" evidence="1">
    <location>
        <begin position="30"/>
        <end position="49"/>
    </location>
</feature>
<sequence>MTALVLLLAGLASALPVLERRLVGEGSSARRAAAVAAGTGALVVVGILLARGPLGLSAAGVAVAIAVPVAWSAWDALAPAEWSGPVSLVAIVVAVGACAVLAAPVGTSVARACAVVGAVILLGVPANGLVSAVLELARGSQSSAGALRPLVAAMRGGRWIGPLERILILLLAAAGAQAAVAAVIAAKGVIRFPEINKDQDGRKAEEFLIGSMTSWILAALAVAAVSVA</sequence>
<feature type="transmembrane region" description="Helical" evidence="1">
    <location>
        <begin position="166"/>
        <end position="186"/>
    </location>
</feature>
<proteinExistence type="predicted"/>
<evidence type="ECO:0000313" key="3">
    <source>
        <dbReference type="Proteomes" id="UP000199671"/>
    </source>
</evidence>
<keyword evidence="1" id="KW-0472">Membrane</keyword>
<dbReference type="RefSeq" id="WP_092608765.1">
    <property type="nucleotide sequence ID" value="NZ_FNHU01000004.1"/>
</dbReference>
<feature type="transmembrane region" description="Helical" evidence="1">
    <location>
        <begin position="86"/>
        <end position="105"/>
    </location>
</feature>
<evidence type="ECO:0000313" key="2">
    <source>
        <dbReference type="EMBL" id="SDM57175.1"/>
    </source>
</evidence>
<keyword evidence="1" id="KW-0812">Transmembrane</keyword>
<name>A0A1G9UC88_9ACTO</name>
<dbReference type="AlphaFoldDB" id="A0A1G9UC88"/>
<gene>
    <name evidence="2" type="ORF">SAMN04487766_10431</name>
</gene>
<feature type="transmembrane region" description="Helical" evidence="1">
    <location>
        <begin position="112"/>
        <end position="134"/>
    </location>
</feature>
<accession>A0A1G9UC88</accession>
<protein>
    <submittedName>
        <fullName evidence="2">Uncharacterized protein</fullName>
    </submittedName>
</protein>
<keyword evidence="1" id="KW-1133">Transmembrane helix</keyword>
<dbReference type="EMBL" id="FNHU01000004">
    <property type="protein sequence ID" value="SDM57175.1"/>
    <property type="molecule type" value="Genomic_DNA"/>
</dbReference>
<evidence type="ECO:0000256" key="1">
    <source>
        <dbReference type="SAM" id="Phobius"/>
    </source>
</evidence>